<dbReference type="InterPro" id="IPR036259">
    <property type="entry name" value="MFS_trans_sf"/>
</dbReference>
<feature type="transmembrane region" description="Helical" evidence="5">
    <location>
        <begin position="164"/>
        <end position="185"/>
    </location>
</feature>
<dbReference type="PANTHER" id="PTHR42718:SF42">
    <property type="entry name" value="EXPORT PROTEIN"/>
    <property type="match status" value="1"/>
</dbReference>
<evidence type="ECO:0000256" key="2">
    <source>
        <dbReference type="ARBA" id="ARBA00022692"/>
    </source>
</evidence>
<feature type="transmembrane region" description="Helical" evidence="5">
    <location>
        <begin position="298"/>
        <end position="316"/>
    </location>
</feature>
<dbReference type="CDD" id="cd17321">
    <property type="entry name" value="MFS_MMR_MDR_like"/>
    <property type="match status" value="1"/>
</dbReference>
<feature type="transmembrane region" description="Helical" evidence="5">
    <location>
        <begin position="107"/>
        <end position="127"/>
    </location>
</feature>
<comment type="caution">
    <text evidence="7">The sequence shown here is derived from an EMBL/GenBank/DDBJ whole genome shotgun (WGS) entry which is preliminary data.</text>
</comment>
<accession>A0ABQ5QXF6</accession>
<evidence type="ECO:0000313" key="8">
    <source>
        <dbReference type="Proteomes" id="UP001144280"/>
    </source>
</evidence>
<evidence type="ECO:0000256" key="1">
    <source>
        <dbReference type="ARBA" id="ARBA00004651"/>
    </source>
</evidence>
<feature type="transmembrane region" description="Helical" evidence="5">
    <location>
        <begin position="139"/>
        <end position="158"/>
    </location>
</feature>
<feature type="transmembrane region" description="Helical" evidence="5">
    <location>
        <begin position="352"/>
        <end position="375"/>
    </location>
</feature>
<dbReference type="InterPro" id="IPR020846">
    <property type="entry name" value="MFS_dom"/>
</dbReference>
<evidence type="ECO:0000259" key="6">
    <source>
        <dbReference type="PROSITE" id="PS50850"/>
    </source>
</evidence>
<feature type="domain" description="Major facilitator superfamily (MFS) profile" evidence="6">
    <location>
        <begin position="11"/>
        <end position="487"/>
    </location>
</feature>
<feature type="transmembrane region" description="Helical" evidence="5">
    <location>
        <begin position="9"/>
        <end position="29"/>
    </location>
</feature>
<dbReference type="InterPro" id="IPR011701">
    <property type="entry name" value="MFS"/>
</dbReference>
<feature type="transmembrane region" description="Helical" evidence="5">
    <location>
        <begin position="221"/>
        <end position="243"/>
    </location>
</feature>
<evidence type="ECO:0000256" key="5">
    <source>
        <dbReference type="SAM" id="Phobius"/>
    </source>
</evidence>
<keyword evidence="8" id="KW-1185">Reference proteome</keyword>
<feature type="transmembrane region" description="Helical" evidence="5">
    <location>
        <begin position="328"/>
        <end position="346"/>
    </location>
</feature>
<dbReference type="SUPFAM" id="SSF103473">
    <property type="entry name" value="MFS general substrate transporter"/>
    <property type="match status" value="1"/>
</dbReference>
<proteinExistence type="predicted"/>
<evidence type="ECO:0000256" key="3">
    <source>
        <dbReference type="ARBA" id="ARBA00022989"/>
    </source>
</evidence>
<protein>
    <submittedName>
        <fullName evidence="7">MFS transporter</fullName>
    </submittedName>
</protein>
<dbReference type="Pfam" id="PF07690">
    <property type="entry name" value="MFS_1"/>
    <property type="match status" value="1"/>
</dbReference>
<dbReference type="Proteomes" id="UP001144280">
    <property type="component" value="Unassembled WGS sequence"/>
</dbReference>
<dbReference type="InterPro" id="IPR005829">
    <property type="entry name" value="Sugar_transporter_CS"/>
</dbReference>
<keyword evidence="3 5" id="KW-1133">Transmembrane helix</keyword>
<sequence>MSNAHPRRWWILGVLCLALLVLGVDNMILNLAIPSLMRDLGASPADVQWIMDAYILAFAGALITAGGLSDRYGRRLALVVGLSVLGAGSVLAAFASDPWHLIACRAIMGLGAAFAMPSTLSILITVFDPSEQRQAMAAWTVVGMVGVVAGPTLGGLLLEHYWWGSAFLVNVPIAIAGIIAAFVLVPESRGPARPADPVGALLSLAGMVALVWAIISLPHDGWSGQVIGSLLVAGAVGAAFVAWESRREHPLLPLGMFRDRRFSGASLSVVLLVFATGALLLALTQYLQFVLGYGPMKAGLALAPYAVAVAICNGLGATLGKKLSNRTLTVAGMLVIAAGFAVLAAIGPDDGYPMLIAGLVVMGIGAGLAGPAVYASLMGAIPREHAGVGSAVNDTVQQAGLALSVAILGSVLSGAYKGALPADTAIPESARASIADTLAVATATGNPALAATAREAFVSAMSIGNITGVVCCVAGAALAFAVLRDPTPPTDPRQVEA</sequence>
<dbReference type="Gene3D" id="1.20.1250.20">
    <property type="entry name" value="MFS general substrate transporter like domains"/>
    <property type="match status" value="1"/>
</dbReference>
<keyword evidence="4 5" id="KW-0472">Membrane</keyword>
<evidence type="ECO:0000256" key="4">
    <source>
        <dbReference type="ARBA" id="ARBA00023136"/>
    </source>
</evidence>
<dbReference type="EMBL" id="BSDI01000021">
    <property type="protein sequence ID" value="GLH99213.1"/>
    <property type="molecule type" value="Genomic_DNA"/>
</dbReference>
<feature type="transmembrane region" description="Helical" evidence="5">
    <location>
        <begin position="264"/>
        <end position="286"/>
    </location>
</feature>
<evidence type="ECO:0000313" key="7">
    <source>
        <dbReference type="EMBL" id="GLH99213.1"/>
    </source>
</evidence>
<dbReference type="PROSITE" id="PS00216">
    <property type="entry name" value="SUGAR_TRANSPORT_1"/>
    <property type="match status" value="1"/>
</dbReference>
<feature type="transmembrane region" description="Helical" evidence="5">
    <location>
        <begin position="76"/>
        <end position="95"/>
    </location>
</feature>
<dbReference type="PROSITE" id="PS50850">
    <property type="entry name" value="MFS"/>
    <property type="match status" value="1"/>
</dbReference>
<name>A0ABQ5QXF6_9ACTN</name>
<comment type="subcellular location">
    <subcellularLocation>
        <location evidence="1">Cell membrane</location>
        <topology evidence="1">Multi-pass membrane protein</topology>
    </subcellularLocation>
</comment>
<organism evidence="7 8">
    <name type="scientific">Phytohabitans aurantiacus</name>
    <dbReference type="NCBI Taxonomy" id="3016789"/>
    <lineage>
        <taxon>Bacteria</taxon>
        <taxon>Bacillati</taxon>
        <taxon>Actinomycetota</taxon>
        <taxon>Actinomycetes</taxon>
        <taxon>Micromonosporales</taxon>
        <taxon>Micromonosporaceae</taxon>
    </lineage>
</organism>
<gene>
    <name evidence="7" type="primary">rifP_2</name>
    <name evidence="7" type="ORF">Pa4123_44880</name>
</gene>
<feature type="transmembrane region" description="Helical" evidence="5">
    <location>
        <begin position="49"/>
        <end position="69"/>
    </location>
</feature>
<reference evidence="7" key="1">
    <citation type="submission" date="2022-12" db="EMBL/GenBank/DDBJ databases">
        <title>New Phytohabitans aurantiacus sp. RD004123 nov., an actinomycete isolated from soil.</title>
        <authorList>
            <person name="Triningsih D.W."/>
            <person name="Harunari E."/>
            <person name="Igarashi Y."/>
        </authorList>
    </citation>
    <scope>NUCLEOTIDE SEQUENCE</scope>
    <source>
        <strain evidence="7">RD004123</strain>
    </source>
</reference>
<dbReference type="PANTHER" id="PTHR42718">
    <property type="entry name" value="MAJOR FACILITATOR SUPERFAMILY MULTIDRUG TRANSPORTER MFSC"/>
    <property type="match status" value="1"/>
</dbReference>
<keyword evidence="2 5" id="KW-0812">Transmembrane</keyword>
<dbReference type="RefSeq" id="WP_281898717.1">
    <property type="nucleotide sequence ID" value="NZ_BSDI01000021.1"/>
</dbReference>
<feature type="transmembrane region" description="Helical" evidence="5">
    <location>
        <begin position="463"/>
        <end position="483"/>
    </location>
</feature>
<feature type="transmembrane region" description="Helical" evidence="5">
    <location>
        <begin position="197"/>
        <end position="215"/>
    </location>
</feature>